<gene>
    <name evidence="5" type="ORF">GCM10010954_00440</name>
</gene>
<dbReference type="InterPro" id="IPR001647">
    <property type="entry name" value="HTH_TetR"/>
</dbReference>
<evidence type="ECO:0000313" key="5">
    <source>
        <dbReference type="EMBL" id="GGF06022.1"/>
    </source>
</evidence>
<protein>
    <submittedName>
        <fullName evidence="5">TetR family transcriptional regulator</fullName>
    </submittedName>
</protein>
<evidence type="ECO:0000259" key="4">
    <source>
        <dbReference type="PROSITE" id="PS50977"/>
    </source>
</evidence>
<dbReference type="SUPFAM" id="SSF46689">
    <property type="entry name" value="Homeodomain-like"/>
    <property type="match status" value="1"/>
</dbReference>
<keyword evidence="1" id="KW-0678">Repressor</keyword>
<dbReference type="Pfam" id="PF00440">
    <property type="entry name" value="TetR_N"/>
    <property type="match status" value="1"/>
</dbReference>
<accession>A0A917ET21</accession>
<comment type="caution">
    <text evidence="5">The sequence shown here is derived from an EMBL/GenBank/DDBJ whole genome shotgun (WGS) entry which is preliminary data.</text>
</comment>
<feature type="DNA-binding region" description="H-T-H motif" evidence="3">
    <location>
        <begin position="28"/>
        <end position="47"/>
    </location>
</feature>
<keyword evidence="6" id="KW-1185">Reference proteome</keyword>
<dbReference type="Proteomes" id="UP000660110">
    <property type="component" value="Unassembled WGS sequence"/>
</dbReference>
<sequence>MNREMNTRQRVLDVSCSLFYSNGFNGTSVRDIAKKAKVNVSLIHYYFKSKQGLFESLAIQYFEPYLEMLEHEVEGESETDLQQLIKGILHYKQVHYQLSCLVYRELSLNTTFAKEMLVTYLAKENHLLAQILFGKHTKFELSYREKLGLLQFKGLLNVPHMMPQEFEGLYLSEESVHHFIQTYAELMKKQESVKLKPVTSL</sequence>
<dbReference type="EMBL" id="BMEL01000001">
    <property type="protein sequence ID" value="GGF06022.1"/>
    <property type="molecule type" value="Genomic_DNA"/>
</dbReference>
<dbReference type="RefSeq" id="WP_188375455.1">
    <property type="nucleotide sequence ID" value="NZ_BMEL01000001.1"/>
</dbReference>
<dbReference type="InterPro" id="IPR009057">
    <property type="entry name" value="Homeodomain-like_sf"/>
</dbReference>
<evidence type="ECO:0000256" key="2">
    <source>
        <dbReference type="ARBA" id="ARBA00023125"/>
    </source>
</evidence>
<organism evidence="5 6">
    <name type="scientific">Halobacillus andaensis</name>
    <dbReference type="NCBI Taxonomy" id="1176239"/>
    <lineage>
        <taxon>Bacteria</taxon>
        <taxon>Bacillati</taxon>
        <taxon>Bacillota</taxon>
        <taxon>Bacilli</taxon>
        <taxon>Bacillales</taxon>
        <taxon>Bacillaceae</taxon>
        <taxon>Halobacillus</taxon>
    </lineage>
</organism>
<evidence type="ECO:0000256" key="3">
    <source>
        <dbReference type="PROSITE-ProRule" id="PRU00335"/>
    </source>
</evidence>
<dbReference type="GO" id="GO:0003677">
    <property type="term" value="F:DNA binding"/>
    <property type="evidence" value="ECO:0007669"/>
    <property type="project" value="UniProtKB-UniRule"/>
</dbReference>
<proteinExistence type="predicted"/>
<reference evidence="5" key="2">
    <citation type="submission" date="2020-09" db="EMBL/GenBank/DDBJ databases">
        <authorList>
            <person name="Sun Q."/>
            <person name="Zhou Y."/>
        </authorList>
    </citation>
    <scope>NUCLEOTIDE SEQUENCE</scope>
    <source>
        <strain evidence="5">CGMCC 1.12153</strain>
    </source>
</reference>
<dbReference type="PANTHER" id="PTHR43479:SF11">
    <property type="entry name" value="ACREF_ENVCD OPERON REPRESSOR-RELATED"/>
    <property type="match status" value="1"/>
</dbReference>
<feature type="domain" description="HTH tetR-type" evidence="4">
    <location>
        <begin position="5"/>
        <end position="65"/>
    </location>
</feature>
<name>A0A917ET21_HALAA</name>
<dbReference type="AlphaFoldDB" id="A0A917ET21"/>
<dbReference type="InterPro" id="IPR050624">
    <property type="entry name" value="HTH-type_Tx_Regulator"/>
</dbReference>
<dbReference type="PANTHER" id="PTHR43479">
    <property type="entry name" value="ACREF/ENVCD OPERON REPRESSOR-RELATED"/>
    <property type="match status" value="1"/>
</dbReference>
<keyword evidence="2 3" id="KW-0238">DNA-binding</keyword>
<dbReference type="PROSITE" id="PS50977">
    <property type="entry name" value="HTH_TETR_2"/>
    <property type="match status" value="1"/>
</dbReference>
<dbReference type="Gene3D" id="1.10.357.10">
    <property type="entry name" value="Tetracycline Repressor, domain 2"/>
    <property type="match status" value="1"/>
</dbReference>
<reference evidence="5" key="1">
    <citation type="journal article" date="2014" name="Int. J. Syst. Evol. Microbiol.">
        <title>Complete genome sequence of Corynebacterium casei LMG S-19264T (=DSM 44701T), isolated from a smear-ripened cheese.</title>
        <authorList>
            <consortium name="US DOE Joint Genome Institute (JGI-PGF)"/>
            <person name="Walter F."/>
            <person name="Albersmeier A."/>
            <person name="Kalinowski J."/>
            <person name="Ruckert C."/>
        </authorList>
    </citation>
    <scope>NUCLEOTIDE SEQUENCE</scope>
    <source>
        <strain evidence="5">CGMCC 1.12153</strain>
    </source>
</reference>
<dbReference type="NCBIfam" id="NF037937">
    <property type="entry name" value="septum_RefZ"/>
    <property type="match status" value="1"/>
</dbReference>
<dbReference type="PRINTS" id="PR00455">
    <property type="entry name" value="HTHTETR"/>
</dbReference>
<evidence type="ECO:0000256" key="1">
    <source>
        <dbReference type="ARBA" id="ARBA00022491"/>
    </source>
</evidence>
<evidence type="ECO:0000313" key="6">
    <source>
        <dbReference type="Proteomes" id="UP000660110"/>
    </source>
</evidence>